<organism evidence="2 3">
    <name type="scientific">Desulfobulbus propionicus (strain ATCC 33891 / DSM 2032 / VKM B-1956 / 1pr3)</name>
    <dbReference type="NCBI Taxonomy" id="577650"/>
    <lineage>
        <taxon>Bacteria</taxon>
        <taxon>Pseudomonadati</taxon>
        <taxon>Thermodesulfobacteriota</taxon>
        <taxon>Desulfobulbia</taxon>
        <taxon>Desulfobulbales</taxon>
        <taxon>Desulfobulbaceae</taxon>
        <taxon>Desulfobulbus</taxon>
    </lineage>
</organism>
<dbReference type="RefSeq" id="WP_015723143.1">
    <property type="nucleotide sequence ID" value="NC_014972.1"/>
</dbReference>
<keyword evidence="1" id="KW-0812">Transmembrane</keyword>
<name>A0A7U3YJL3_DESPD</name>
<dbReference type="Proteomes" id="UP000006365">
    <property type="component" value="Chromosome"/>
</dbReference>
<keyword evidence="3" id="KW-1185">Reference proteome</keyword>
<keyword evidence="1" id="KW-1133">Transmembrane helix</keyword>
<gene>
    <name evidence="2" type="ordered locus">Despr_0414</name>
</gene>
<protein>
    <submittedName>
        <fullName evidence="2">Uncharacterized protein</fullName>
    </submittedName>
</protein>
<dbReference type="KEGG" id="dpr:Despr_0414"/>
<dbReference type="EMBL" id="CP002364">
    <property type="protein sequence ID" value="ADW16596.1"/>
    <property type="molecule type" value="Genomic_DNA"/>
</dbReference>
<accession>A0A7U3YJL3</accession>
<evidence type="ECO:0000256" key="1">
    <source>
        <dbReference type="SAM" id="Phobius"/>
    </source>
</evidence>
<sequence>MTYHDSLILFGLFLVFLGFGLLIYCQLLSLFARIHTRLFPLMYKSYQESQPVIPEKSRLT</sequence>
<evidence type="ECO:0000313" key="3">
    <source>
        <dbReference type="Proteomes" id="UP000006365"/>
    </source>
</evidence>
<feature type="transmembrane region" description="Helical" evidence="1">
    <location>
        <begin position="6"/>
        <end position="32"/>
    </location>
</feature>
<proteinExistence type="predicted"/>
<keyword evidence="1" id="KW-0472">Membrane</keyword>
<dbReference type="AlphaFoldDB" id="A0A7U3YJL3"/>
<reference evidence="2 3" key="1">
    <citation type="journal article" date="2011" name="Stand. Genomic Sci.">
        <title>Complete genome sequence of Desulfobulbus propionicus type strain (1pr3).</title>
        <authorList>
            <person name="Pagani I."/>
            <person name="Lapidus A."/>
            <person name="Nolan M."/>
            <person name="Lucas S."/>
            <person name="Hammon N."/>
            <person name="Deshpande S."/>
            <person name="Cheng J.F."/>
            <person name="Chertkov O."/>
            <person name="Davenport K."/>
            <person name="Tapia R."/>
            <person name="Han C."/>
            <person name="Goodwin L."/>
            <person name="Pitluck S."/>
            <person name="Liolios K."/>
            <person name="Mavromatis K."/>
            <person name="Ivanova N."/>
            <person name="Mikhailova N."/>
            <person name="Pati A."/>
            <person name="Chen A."/>
            <person name="Palaniappan K."/>
            <person name="Land M."/>
            <person name="Hauser L."/>
            <person name="Chang Y.J."/>
            <person name="Jeffries C.D."/>
            <person name="Detter J.C."/>
            <person name="Brambilla E."/>
            <person name="Kannan K.P."/>
            <person name="Djao O.D."/>
            <person name="Rohde M."/>
            <person name="Pukall R."/>
            <person name="Spring S."/>
            <person name="Goker M."/>
            <person name="Sikorski J."/>
            <person name="Woyke T."/>
            <person name="Bristow J."/>
            <person name="Eisen J.A."/>
            <person name="Markowitz V."/>
            <person name="Hugenholtz P."/>
            <person name="Kyrpides N.C."/>
            <person name="Klenk H.P."/>
        </authorList>
    </citation>
    <scope>NUCLEOTIDE SEQUENCE [LARGE SCALE GENOMIC DNA]</scope>
    <source>
        <strain evidence="3">ATCC 33891 / DSM 2032 / 1pr3</strain>
    </source>
</reference>
<evidence type="ECO:0000313" key="2">
    <source>
        <dbReference type="EMBL" id="ADW16596.1"/>
    </source>
</evidence>